<name>A0A411DEN7_LITLI</name>
<proteinExistence type="evidence at transcript level"/>
<dbReference type="PROSITE" id="PS50871">
    <property type="entry name" value="C1Q"/>
    <property type="match status" value="1"/>
</dbReference>
<dbReference type="GO" id="GO:0005576">
    <property type="term" value="C:extracellular region"/>
    <property type="evidence" value="ECO:0007669"/>
    <property type="project" value="UniProtKB-SubCell"/>
</dbReference>
<organism evidence="6">
    <name type="scientific">Littorina littorea</name>
    <name type="common">Common periwinkle</name>
    <dbReference type="NCBI Taxonomy" id="31216"/>
    <lineage>
        <taxon>Eukaryota</taxon>
        <taxon>Metazoa</taxon>
        <taxon>Spiralia</taxon>
        <taxon>Lophotrochozoa</taxon>
        <taxon>Mollusca</taxon>
        <taxon>Gastropoda</taxon>
        <taxon>Caenogastropoda</taxon>
        <taxon>Littorinimorpha</taxon>
        <taxon>Littorinoidea</taxon>
        <taxon>Littorinidae</taxon>
        <taxon>Littorina</taxon>
    </lineage>
</organism>
<dbReference type="InterPro" id="IPR001073">
    <property type="entry name" value="C1q_dom"/>
</dbReference>
<keyword evidence="2" id="KW-0964">Secreted</keyword>
<dbReference type="AlphaFoldDB" id="A0A411DEN7"/>
<dbReference type="EMBL" id="MK153087">
    <property type="protein sequence ID" value="QBA18381.1"/>
    <property type="molecule type" value="mRNA"/>
</dbReference>
<dbReference type="PRINTS" id="PR00007">
    <property type="entry name" value="COMPLEMNTC1Q"/>
</dbReference>
<evidence type="ECO:0000256" key="4">
    <source>
        <dbReference type="SAM" id="SignalP"/>
    </source>
</evidence>
<comment type="subcellular location">
    <subcellularLocation>
        <location evidence="1">Secreted</location>
    </subcellularLocation>
</comment>
<feature type="domain" description="C1q" evidence="5">
    <location>
        <begin position="190"/>
        <end position="329"/>
    </location>
</feature>
<evidence type="ECO:0000259" key="5">
    <source>
        <dbReference type="PROSITE" id="PS50871"/>
    </source>
</evidence>
<evidence type="ECO:0000313" key="6">
    <source>
        <dbReference type="EMBL" id="QBA18381.1"/>
    </source>
</evidence>
<dbReference type="InterPro" id="IPR013783">
    <property type="entry name" value="Ig-like_fold"/>
</dbReference>
<gene>
    <name evidence="6" type="primary">QREP-13</name>
</gene>
<feature type="chain" id="PRO_5019216266" evidence="4">
    <location>
        <begin position="20"/>
        <end position="329"/>
    </location>
</feature>
<dbReference type="InterPro" id="IPR050822">
    <property type="entry name" value="Cerebellin_Synaptic_Org"/>
</dbReference>
<dbReference type="Pfam" id="PF00386">
    <property type="entry name" value="C1q"/>
    <property type="match status" value="1"/>
</dbReference>
<evidence type="ECO:0000256" key="2">
    <source>
        <dbReference type="ARBA" id="ARBA00022525"/>
    </source>
</evidence>
<accession>A0A411DEN7</accession>
<dbReference type="Gene3D" id="2.60.120.40">
    <property type="match status" value="1"/>
</dbReference>
<evidence type="ECO:0000256" key="1">
    <source>
        <dbReference type="ARBA" id="ARBA00004613"/>
    </source>
</evidence>
<dbReference type="SUPFAM" id="SSF49842">
    <property type="entry name" value="TNF-like"/>
    <property type="match status" value="1"/>
</dbReference>
<evidence type="ECO:0000256" key="3">
    <source>
        <dbReference type="ARBA" id="ARBA00022729"/>
    </source>
</evidence>
<dbReference type="Gene3D" id="2.60.40.10">
    <property type="entry name" value="Immunoglobulins"/>
    <property type="match status" value="1"/>
</dbReference>
<dbReference type="PANTHER" id="PTHR22923:SF116">
    <property type="entry name" value="C1Q DOMAIN-CONTAINING PROTEIN"/>
    <property type="match status" value="1"/>
</dbReference>
<dbReference type="PANTHER" id="PTHR22923">
    <property type="entry name" value="CEREBELLIN-RELATED"/>
    <property type="match status" value="1"/>
</dbReference>
<dbReference type="SMART" id="SM00110">
    <property type="entry name" value="C1Q"/>
    <property type="match status" value="1"/>
</dbReference>
<feature type="signal peptide" evidence="4">
    <location>
        <begin position="1"/>
        <end position="19"/>
    </location>
</feature>
<protein>
    <submittedName>
        <fullName evidence="6">VIgL family C1q-related protein 13</fullName>
    </submittedName>
</protein>
<reference evidence="6" key="1">
    <citation type="journal article" date="2019" name="Dev. Comp. Immunol.">
        <title>Derivatives of the lectin complement pathway in Lophotrochozoa.</title>
        <authorList>
            <person name="Gorbushin A.M."/>
        </authorList>
    </citation>
    <scope>NUCLEOTIDE SEQUENCE</scope>
    <source>
        <tissue evidence="6">Kidney</tissue>
    </source>
</reference>
<keyword evidence="3 4" id="KW-0732">Signal</keyword>
<dbReference type="InterPro" id="IPR008983">
    <property type="entry name" value="Tumour_necrosis_fac-like_dom"/>
</dbReference>
<sequence length="329" mass="36013">MNPIACLFIAAALLALAHCQDLSFKAEPSNVVNGTTKTLTITCRAPSNVDADVNLIILLQVDQLNDNATVPVASERTGGTVTHAKDDRVTAQGALSGDEGAFLTANISAPTKTDTGKYQCRFAYLNMELFKFSLLNKSIDVTFTEPDEPTPKPVVDGACSCEQVWAEVKNLRETLISENKELRQQLKSYDDTCRVSFTAQIGERRGPQLRSDDLVIFDSVVTNKGEAYDAVKGIFTAPCNGQYFLQLSMRTHKERDPGYVEAAIEVNGEEAAWTNVFSADLTDHYEQASNGLVLTLEEGDEVQVKIQTNSAGRLFGQEYSIFTGFFLSP</sequence>